<dbReference type="PANTHER" id="PTHR13939:SF0">
    <property type="entry name" value="NMN AMIDOHYDROLASE-LIKE PROTEIN YFAY"/>
    <property type="match status" value="1"/>
</dbReference>
<dbReference type="PANTHER" id="PTHR13939">
    <property type="entry name" value="NICOTINAMIDE-NUCLEOTIDE AMIDOHYDROLASE PNCC"/>
    <property type="match status" value="1"/>
</dbReference>
<accession>A0A656ZCT0</accession>
<evidence type="ECO:0000313" key="2">
    <source>
        <dbReference type="Proteomes" id="UP000243416"/>
    </source>
</evidence>
<comment type="caution">
    <text evidence="1">The sequence shown here is derived from an EMBL/GenBank/DDBJ whole genome shotgun (WGS) entry which is preliminary data.</text>
</comment>
<dbReference type="RefSeq" id="WP_067170434.1">
    <property type="nucleotide sequence ID" value="NZ_LFZK01000001.1"/>
</dbReference>
<dbReference type="Pfam" id="PF00994">
    <property type="entry name" value="MoCF_biosynth"/>
    <property type="match status" value="1"/>
</dbReference>
<dbReference type="Proteomes" id="UP000243416">
    <property type="component" value="Unassembled WGS sequence"/>
</dbReference>
<evidence type="ECO:0000313" key="1">
    <source>
        <dbReference type="EMBL" id="KYC29452.1"/>
    </source>
</evidence>
<dbReference type="OrthoDB" id="9801454at2"/>
<protein>
    <submittedName>
        <fullName evidence="1">Uncharacterized protein</fullName>
    </submittedName>
</protein>
<dbReference type="Gene3D" id="3.40.980.10">
    <property type="entry name" value="MoaB/Mog-like domain"/>
    <property type="match status" value="1"/>
</dbReference>
<organism evidence="1 2">
    <name type="scientific">Sterolibacterium denitrificans</name>
    <dbReference type="NCBI Taxonomy" id="157592"/>
    <lineage>
        <taxon>Bacteria</taxon>
        <taxon>Pseudomonadati</taxon>
        <taxon>Pseudomonadota</taxon>
        <taxon>Betaproteobacteria</taxon>
        <taxon>Nitrosomonadales</taxon>
        <taxon>Sterolibacteriaceae</taxon>
        <taxon>Sterolibacterium</taxon>
    </lineage>
</organism>
<reference evidence="1 2" key="1">
    <citation type="journal article" date="2016" name="ISME J.">
        <title>Integrated multi-omics analyses reveal the biochemical mechanisms and phylogenetic relevance of anaerobic androgen biodegradation in the environment.</title>
        <authorList>
            <person name="Yang F.C."/>
            <person name="Chen Y.L."/>
            <person name="Tang S.L."/>
            <person name="Yu C.P."/>
            <person name="Wang P.H."/>
            <person name="Ismail W."/>
            <person name="Wang C.H."/>
            <person name="Ding J.Y."/>
            <person name="Yang C.Y."/>
            <person name="Yang C.Y."/>
            <person name="Chiang Y.R."/>
        </authorList>
    </citation>
    <scope>NUCLEOTIDE SEQUENCE [LARGE SCALE GENOMIC DNA]</scope>
    <source>
        <strain evidence="1 2">DSM 13999</strain>
    </source>
</reference>
<gene>
    <name evidence="1" type="ORF">ACY05_02830</name>
</gene>
<dbReference type="SUPFAM" id="SSF53218">
    <property type="entry name" value="Molybdenum cofactor biosynthesis proteins"/>
    <property type="match status" value="1"/>
</dbReference>
<proteinExistence type="predicted"/>
<dbReference type="InterPro" id="IPR036425">
    <property type="entry name" value="MoaB/Mog-like_dom_sf"/>
</dbReference>
<dbReference type="CDD" id="cd00885">
    <property type="entry name" value="cinA"/>
    <property type="match status" value="1"/>
</dbReference>
<dbReference type="SMART" id="SM00852">
    <property type="entry name" value="MoCF_biosynth"/>
    <property type="match status" value="1"/>
</dbReference>
<sequence>MNGKPSRSFGALIIGDEIIRGKRQDKHFQRLVDTLAARGLHLTWSLYVADERPRLIEILRRTLQSADVVFSFGGIGVTPDDHTRQAAAAAAGVSLQLHPDAETEIRAYCAQQHIEVTPQRLLLGELPAGSRIVPNPVNHMPGFSLGDHHFYPGFPQMAWPMLEWTLETYYQAEFHAVPESEQSIYIQDGMEGPLLPLMQMIETKYRQAHLFSLPSLGDTARGRTLELGMRGEPAQVAAAMIEIRAEVTRLGFIWKEAAATASAHPAPSPSDSSG</sequence>
<dbReference type="InterPro" id="IPR050101">
    <property type="entry name" value="CinA"/>
</dbReference>
<keyword evidence="2" id="KW-1185">Reference proteome</keyword>
<dbReference type="InterPro" id="IPR001453">
    <property type="entry name" value="MoaB/Mog_dom"/>
</dbReference>
<name>A0A656ZCT0_9PROT</name>
<dbReference type="AlphaFoldDB" id="A0A656ZCT0"/>
<dbReference type="EMBL" id="LFZK01000001">
    <property type="protein sequence ID" value="KYC29452.1"/>
    <property type="molecule type" value="Genomic_DNA"/>
</dbReference>